<feature type="compositionally biased region" description="Basic and acidic residues" evidence="1">
    <location>
        <begin position="396"/>
        <end position="412"/>
    </location>
</feature>
<feature type="region of interest" description="Disordered" evidence="1">
    <location>
        <begin position="346"/>
        <end position="420"/>
    </location>
</feature>
<feature type="compositionally biased region" description="Acidic residues" evidence="1">
    <location>
        <begin position="81"/>
        <end position="100"/>
    </location>
</feature>
<gene>
    <name evidence="2" type="ORF">MELLADRAFT_86538</name>
</gene>
<feature type="region of interest" description="Disordered" evidence="1">
    <location>
        <begin position="1"/>
        <end position="112"/>
    </location>
</feature>
<dbReference type="RefSeq" id="XP_007410358.1">
    <property type="nucleotide sequence ID" value="XM_007410296.1"/>
</dbReference>
<feature type="region of interest" description="Disordered" evidence="1">
    <location>
        <begin position="923"/>
        <end position="973"/>
    </location>
</feature>
<feature type="compositionally biased region" description="Basic and acidic residues" evidence="1">
    <location>
        <begin position="946"/>
        <end position="966"/>
    </location>
</feature>
<feature type="region of interest" description="Disordered" evidence="1">
    <location>
        <begin position="485"/>
        <end position="512"/>
    </location>
</feature>
<feature type="compositionally biased region" description="Basic and acidic residues" evidence="1">
    <location>
        <begin position="378"/>
        <end position="387"/>
    </location>
</feature>
<protein>
    <submittedName>
        <fullName evidence="2">Uncharacterized protein</fullName>
    </submittedName>
</protein>
<reference evidence="3" key="1">
    <citation type="journal article" date="2011" name="Proc. Natl. Acad. Sci. U.S.A.">
        <title>Obligate biotrophy features unraveled by the genomic analysis of rust fungi.</title>
        <authorList>
            <person name="Duplessis S."/>
            <person name="Cuomo C.A."/>
            <person name="Lin Y.-C."/>
            <person name="Aerts A."/>
            <person name="Tisserant E."/>
            <person name="Veneault-Fourrey C."/>
            <person name="Joly D.L."/>
            <person name="Hacquard S."/>
            <person name="Amselem J."/>
            <person name="Cantarel B.L."/>
            <person name="Chiu R."/>
            <person name="Coutinho P.M."/>
            <person name="Feau N."/>
            <person name="Field M."/>
            <person name="Frey P."/>
            <person name="Gelhaye E."/>
            <person name="Goldberg J."/>
            <person name="Grabherr M.G."/>
            <person name="Kodira C.D."/>
            <person name="Kohler A."/>
            <person name="Kuees U."/>
            <person name="Lindquist E.A."/>
            <person name="Lucas S.M."/>
            <person name="Mago R."/>
            <person name="Mauceli E."/>
            <person name="Morin E."/>
            <person name="Murat C."/>
            <person name="Pangilinan J.L."/>
            <person name="Park R."/>
            <person name="Pearson M."/>
            <person name="Quesneville H."/>
            <person name="Rouhier N."/>
            <person name="Sakthikumar S."/>
            <person name="Salamov A.A."/>
            <person name="Schmutz J."/>
            <person name="Selles B."/>
            <person name="Shapiro H."/>
            <person name="Tanguay P."/>
            <person name="Tuskan G.A."/>
            <person name="Henrissat B."/>
            <person name="Van de Peer Y."/>
            <person name="Rouze P."/>
            <person name="Ellis J.G."/>
            <person name="Dodds P.N."/>
            <person name="Schein J.E."/>
            <person name="Zhong S."/>
            <person name="Hamelin R.C."/>
            <person name="Grigoriev I.V."/>
            <person name="Szabo L.J."/>
            <person name="Martin F."/>
        </authorList>
    </citation>
    <scope>NUCLEOTIDE SEQUENCE [LARGE SCALE GENOMIC DNA]</scope>
    <source>
        <strain evidence="3">98AG31 / pathotype 3-4-7</strain>
    </source>
</reference>
<dbReference type="AlphaFoldDB" id="F4RM62"/>
<evidence type="ECO:0000256" key="1">
    <source>
        <dbReference type="SAM" id="MobiDB-lite"/>
    </source>
</evidence>
<dbReference type="HOGENOM" id="CLU_305032_0_0_1"/>
<feature type="compositionally biased region" description="Polar residues" evidence="1">
    <location>
        <begin position="60"/>
        <end position="80"/>
    </location>
</feature>
<accession>F4RM62</accession>
<organism evidence="3">
    <name type="scientific">Melampsora larici-populina (strain 98AG31 / pathotype 3-4-7)</name>
    <name type="common">Poplar leaf rust fungus</name>
    <dbReference type="NCBI Taxonomy" id="747676"/>
    <lineage>
        <taxon>Eukaryota</taxon>
        <taxon>Fungi</taxon>
        <taxon>Dikarya</taxon>
        <taxon>Basidiomycota</taxon>
        <taxon>Pucciniomycotina</taxon>
        <taxon>Pucciniomycetes</taxon>
        <taxon>Pucciniales</taxon>
        <taxon>Melampsoraceae</taxon>
        <taxon>Melampsora</taxon>
    </lineage>
</organism>
<dbReference type="Proteomes" id="UP000001072">
    <property type="component" value="Unassembled WGS sequence"/>
</dbReference>
<dbReference type="VEuPathDB" id="FungiDB:MELLADRAFT_86538"/>
<feature type="compositionally biased region" description="Polar residues" evidence="1">
    <location>
        <begin position="1"/>
        <end position="15"/>
    </location>
</feature>
<feature type="compositionally biased region" description="Polar residues" evidence="1">
    <location>
        <begin position="577"/>
        <end position="594"/>
    </location>
</feature>
<feature type="region of interest" description="Disordered" evidence="1">
    <location>
        <begin position="546"/>
        <end position="605"/>
    </location>
</feature>
<dbReference type="InParanoid" id="F4RM62"/>
<feature type="compositionally biased region" description="Polar residues" evidence="1">
    <location>
        <begin position="926"/>
        <end position="938"/>
    </location>
</feature>
<keyword evidence="3" id="KW-1185">Reference proteome</keyword>
<feature type="compositionally biased region" description="Polar residues" evidence="1">
    <location>
        <begin position="101"/>
        <end position="111"/>
    </location>
</feature>
<dbReference type="EMBL" id="GL883108">
    <property type="protein sequence ID" value="EGG06524.1"/>
    <property type="molecule type" value="Genomic_DNA"/>
</dbReference>
<evidence type="ECO:0000313" key="3">
    <source>
        <dbReference type="Proteomes" id="UP000001072"/>
    </source>
</evidence>
<feature type="region of interest" description="Disordered" evidence="1">
    <location>
        <begin position="685"/>
        <end position="715"/>
    </location>
</feature>
<dbReference type="KEGG" id="mlr:MELLADRAFT_86538"/>
<feature type="compositionally biased region" description="Polar residues" evidence="1">
    <location>
        <begin position="685"/>
        <end position="702"/>
    </location>
</feature>
<feature type="region of interest" description="Disordered" evidence="1">
    <location>
        <begin position="876"/>
        <end position="897"/>
    </location>
</feature>
<sequence>MSNQRTNMLDPSCRSSQEDLHDRNQSLPDLQELDDYYFNELENQYNSSDDLMDMEPPSPNSQMDLSENEDTPSPNYQMDVSDNEDSDHEDSDHEDSDNEDCTPSPNSQMDLSENEDHIISSPLSANIPTGNSKTSASKGDLTKIYLLASAPETPVSISCTATDGRPIATRKKLQTRQSQLDAIPEEGEEDVGDFNDVLLKSPCRGRLESSNRWLKDCSFSFEMNTCLTPSSRSLKRNLSQLQETHTILRRSKCEKDQLEHLESPPASRRRHHSPVWLHITESECAEQVDQADFIGAKTKSEKNQLDHSNSPSTSQCCLPLDSQNTQSKCVDKVSQLDFTSAKEIVDETNSEENQLQNSEMPPVSQIRHHSPVQSDNSQPEHADRSDQSDSSGAAKPPDESKTENTRLEHLESTRTSLGWAHSPIQTHATHSEHVDQFNLSDLIGAETVQDPIHTPAARNRTATDGRPIATRKKLRTRQSQLDVIPEEGGGNVGDSNDVILKSPRRGQLESSTQWLKDHSFSFEMDTRPTPSSRSLKRNISQLQETNSILRGSKSAKHQFESLELPPTSRRRHHPPVQSHNSQSEYTNQSDQSNSIHEEREGPLERRWSQNLGQHFYVLRRSDSALHQPQYKELPDTSEKRCQSPAGVITKSTNDLLSIQQSGIIDLKPLTLNHAVLATQRIGNDNQLSAKNNETQQSGSPKSITEDDEHESTKISDVQLRTISSTIIGQDKSSRSTYQHLTKASLPDCTNPIASENPMVSTELPCRTLQEDNFGRFRTFLVKKDHKKSIDAYADMDILWCFITASNSANSKSDSLRHRSVLHSTPHRNINQLNTPSEVYLHPPKENMLEREGQELVSDQSQMLESLGKRVDLNVQVTSPQNQSPPNTEWSNANKTTPHDGPIAFKFADAEAVVKLLVPVAEKSGLRKQSNSPTVSTETDFLISPARMEENTISRNQPMHDHPEDQNHQPIAQE</sequence>
<proteinExistence type="predicted"/>
<name>F4RM62_MELLP</name>
<dbReference type="eggNOG" id="ENOG502S3GF">
    <property type="taxonomic scope" value="Eukaryota"/>
</dbReference>
<evidence type="ECO:0000313" key="2">
    <source>
        <dbReference type="EMBL" id="EGG06524.1"/>
    </source>
</evidence>
<feature type="compositionally biased region" description="Polar residues" evidence="1">
    <location>
        <begin position="876"/>
        <end position="895"/>
    </location>
</feature>
<feature type="compositionally biased region" description="Basic and acidic residues" evidence="1">
    <location>
        <begin position="595"/>
        <end position="605"/>
    </location>
</feature>
<dbReference type="GeneID" id="18934221"/>